<organism evidence="7 8">
    <name type="scientific">Weissella diestrammenae</name>
    <dbReference type="NCBI Taxonomy" id="1162633"/>
    <lineage>
        <taxon>Bacteria</taxon>
        <taxon>Bacillati</taxon>
        <taxon>Bacillota</taxon>
        <taxon>Bacilli</taxon>
        <taxon>Lactobacillales</taxon>
        <taxon>Lactobacillaceae</taxon>
        <taxon>Weissella</taxon>
    </lineage>
</organism>
<dbReference type="PANTHER" id="PTHR11014:SF98">
    <property type="entry name" value="N-ACETYLDIAMINOPIMELATE DEACETYLASE"/>
    <property type="match status" value="1"/>
</dbReference>
<evidence type="ECO:0000256" key="2">
    <source>
        <dbReference type="ARBA" id="ARBA00022801"/>
    </source>
</evidence>
<keyword evidence="5" id="KW-0464">Manganese</keyword>
<evidence type="ECO:0000256" key="3">
    <source>
        <dbReference type="ARBA" id="ARBA00022915"/>
    </source>
</evidence>
<dbReference type="EMBL" id="CP060724">
    <property type="protein sequence ID" value="QNN74912.1"/>
    <property type="molecule type" value="Genomic_DNA"/>
</dbReference>
<keyword evidence="8" id="KW-1185">Reference proteome</keyword>
<dbReference type="Gene3D" id="3.40.630.10">
    <property type="entry name" value="Zn peptidases"/>
    <property type="match status" value="1"/>
</dbReference>
<keyword evidence="5" id="KW-0479">Metal-binding</keyword>
<comment type="cofactor">
    <cofactor evidence="5">
        <name>Mn(2+)</name>
        <dbReference type="ChEBI" id="CHEBI:29035"/>
    </cofactor>
    <text evidence="5">The Mn(2+) ion enhances activity.</text>
</comment>
<evidence type="ECO:0000256" key="4">
    <source>
        <dbReference type="ARBA" id="ARBA00023154"/>
    </source>
</evidence>
<protein>
    <submittedName>
        <fullName evidence="7">N-acetyldiaminopimelate deacetylase</fullName>
    </submittedName>
</protein>
<dbReference type="CDD" id="cd05670">
    <property type="entry name" value="M20_Acy1_YkuR-like"/>
    <property type="match status" value="1"/>
</dbReference>
<evidence type="ECO:0000313" key="8">
    <source>
        <dbReference type="Proteomes" id="UP000515800"/>
    </source>
</evidence>
<name>A0A7G9T487_9LACO</name>
<dbReference type="InterPro" id="IPR036264">
    <property type="entry name" value="Bact_exopeptidase_dim_dom"/>
</dbReference>
<reference evidence="7 8" key="1">
    <citation type="submission" date="2020-08" db="EMBL/GenBank/DDBJ databases">
        <title>Genome sequence of Weissella diestrammenae KACC 16890T.</title>
        <authorList>
            <person name="Hyun D.-W."/>
            <person name="Bae J.-W."/>
        </authorList>
    </citation>
    <scope>NUCLEOTIDE SEQUENCE [LARGE SCALE GENOMIC DNA]</scope>
    <source>
        <strain evidence="7 8">KACC 16890</strain>
    </source>
</reference>
<dbReference type="GO" id="GO:0009085">
    <property type="term" value="P:lysine biosynthetic process"/>
    <property type="evidence" value="ECO:0007669"/>
    <property type="project" value="UniProtKB-KW"/>
</dbReference>
<keyword evidence="4" id="KW-0457">Lysine biosynthesis</keyword>
<dbReference type="InterPro" id="IPR011650">
    <property type="entry name" value="Peptidase_M20_dimer"/>
</dbReference>
<evidence type="ECO:0000259" key="6">
    <source>
        <dbReference type="Pfam" id="PF07687"/>
    </source>
</evidence>
<evidence type="ECO:0000313" key="7">
    <source>
        <dbReference type="EMBL" id="QNN74912.1"/>
    </source>
</evidence>
<dbReference type="SUPFAM" id="SSF53187">
    <property type="entry name" value="Zn-dependent exopeptidases"/>
    <property type="match status" value="1"/>
</dbReference>
<keyword evidence="3" id="KW-0220">Diaminopimelate biosynthesis</keyword>
<keyword evidence="2" id="KW-0378">Hydrolase</keyword>
<dbReference type="GO" id="GO:0046872">
    <property type="term" value="F:metal ion binding"/>
    <property type="evidence" value="ECO:0007669"/>
    <property type="project" value="UniProtKB-KW"/>
</dbReference>
<evidence type="ECO:0000256" key="1">
    <source>
        <dbReference type="ARBA" id="ARBA00022605"/>
    </source>
</evidence>
<dbReference type="RefSeq" id="WP_187528747.1">
    <property type="nucleotide sequence ID" value="NZ_CP060724.1"/>
</dbReference>
<gene>
    <name evidence="7" type="ORF">H9L19_05830</name>
</gene>
<proteinExistence type="predicted"/>
<dbReference type="Pfam" id="PF07687">
    <property type="entry name" value="M20_dimer"/>
    <property type="match status" value="1"/>
</dbReference>
<feature type="binding site" evidence="5">
    <location>
        <position position="99"/>
    </location>
    <ligand>
        <name>Mn(2+)</name>
        <dbReference type="ChEBI" id="CHEBI:29035"/>
        <label>2</label>
    </ligand>
</feature>
<feature type="binding site" evidence="5">
    <location>
        <position position="133"/>
    </location>
    <ligand>
        <name>Mn(2+)</name>
        <dbReference type="ChEBI" id="CHEBI:29035"/>
        <label>2</label>
    </ligand>
</feature>
<dbReference type="Pfam" id="PF01546">
    <property type="entry name" value="Peptidase_M20"/>
    <property type="match status" value="1"/>
</dbReference>
<dbReference type="GO" id="GO:0019877">
    <property type="term" value="P:diaminopimelate biosynthetic process"/>
    <property type="evidence" value="ECO:0007669"/>
    <property type="project" value="UniProtKB-KW"/>
</dbReference>
<dbReference type="SUPFAM" id="SSF55031">
    <property type="entry name" value="Bacterial exopeptidase dimerisation domain"/>
    <property type="match status" value="1"/>
</dbReference>
<dbReference type="InterPro" id="IPR002933">
    <property type="entry name" value="Peptidase_M20"/>
</dbReference>
<accession>A0A7G9T487</accession>
<feature type="binding site" evidence="5">
    <location>
        <position position="160"/>
    </location>
    <ligand>
        <name>Mn(2+)</name>
        <dbReference type="ChEBI" id="CHEBI:29035"/>
        <label>2</label>
    </ligand>
</feature>
<keyword evidence="1" id="KW-0028">Amino-acid biosynthesis</keyword>
<dbReference type="Proteomes" id="UP000515800">
    <property type="component" value="Chromosome"/>
</dbReference>
<feature type="domain" description="Peptidase M20 dimerisation" evidence="6">
    <location>
        <begin position="181"/>
        <end position="275"/>
    </location>
</feature>
<dbReference type="AlphaFoldDB" id="A0A7G9T487"/>
<dbReference type="GO" id="GO:0050118">
    <property type="term" value="F:N-acetyldiaminopimelate deacetylase activity"/>
    <property type="evidence" value="ECO:0007669"/>
    <property type="project" value="UniProtKB-ARBA"/>
</dbReference>
<dbReference type="Gene3D" id="3.30.70.360">
    <property type="match status" value="1"/>
</dbReference>
<feature type="binding site" evidence="5">
    <location>
        <position position="354"/>
    </location>
    <ligand>
        <name>Mn(2+)</name>
        <dbReference type="ChEBI" id="CHEBI:29035"/>
        <label>2</label>
    </ligand>
</feature>
<sequence length="386" mass="42760">MVYQEEKLIEIRRELHQIPELGMQEFKTHEYLMTCIEQLNQQWLTIKQIPDVPTAIMVRLQGYAPDKTIGWRSDMDGLPVLEATQLPFASQHIGQMHACGHDMHMAIAMGILAHFADNQPRDNMVFFFQPAEETIGGGIKVYEAGVFQGIWQPDEFYAFHDQPALATGVLSTRQGTLFAAAAEVRFTISGRGSHAAYPQKGLDAIVAGSALVTQLQTIVSRSLDPVHNGVITIGTFQAGEAGNIIANQAVLTGTIRTLRQSDIEVMFKRVQEIAKGVATMFAVEVLVEIEQSGYLAVENDTELVNDFIRFMAQSSFEFEVAEPAMTGEDFGFLMSKFKGMMFWLGVGDMAHPLHHAKMTPDESALKIGVDASVAFLAHRMESKSYV</sequence>
<evidence type="ECO:0000256" key="5">
    <source>
        <dbReference type="PIRSR" id="PIRSR005962-1"/>
    </source>
</evidence>
<dbReference type="PIRSF" id="PIRSF005962">
    <property type="entry name" value="Pept_M20D_amidohydro"/>
    <property type="match status" value="1"/>
</dbReference>
<dbReference type="NCBIfam" id="TIGR01891">
    <property type="entry name" value="amidohydrolases"/>
    <property type="match status" value="1"/>
</dbReference>
<dbReference type="KEGG" id="wdi:H9L19_05830"/>
<dbReference type="FunFam" id="3.30.70.360:FF:000001">
    <property type="entry name" value="N-acetyldiaminopimelate deacetylase"/>
    <property type="match status" value="1"/>
</dbReference>
<dbReference type="InterPro" id="IPR017439">
    <property type="entry name" value="Amidohydrolase"/>
</dbReference>
<dbReference type="PANTHER" id="PTHR11014">
    <property type="entry name" value="PEPTIDASE M20 FAMILY MEMBER"/>
    <property type="match status" value="1"/>
</dbReference>
<feature type="binding site" evidence="5">
    <location>
        <position position="101"/>
    </location>
    <ligand>
        <name>Mn(2+)</name>
        <dbReference type="ChEBI" id="CHEBI:29035"/>
        <label>2</label>
    </ligand>
</feature>